<feature type="compositionally biased region" description="Basic and acidic residues" evidence="1">
    <location>
        <begin position="735"/>
        <end position="754"/>
    </location>
</feature>
<feature type="compositionally biased region" description="Acidic residues" evidence="1">
    <location>
        <begin position="1578"/>
        <end position="1588"/>
    </location>
</feature>
<feature type="region of interest" description="Disordered" evidence="1">
    <location>
        <begin position="2196"/>
        <end position="2247"/>
    </location>
</feature>
<feature type="compositionally biased region" description="Polar residues" evidence="1">
    <location>
        <begin position="2810"/>
        <end position="2824"/>
    </location>
</feature>
<feature type="region of interest" description="Disordered" evidence="1">
    <location>
        <begin position="1901"/>
        <end position="1925"/>
    </location>
</feature>
<feature type="compositionally biased region" description="Acidic residues" evidence="1">
    <location>
        <begin position="2541"/>
        <end position="2552"/>
    </location>
</feature>
<feature type="region of interest" description="Disordered" evidence="1">
    <location>
        <begin position="1652"/>
        <end position="1735"/>
    </location>
</feature>
<dbReference type="GO" id="GO:0005829">
    <property type="term" value="C:cytosol"/>
    <property type="evidence" value="ECO:0007669"/>
    <property type="project" value="TreeGrafter"/>
</dbReference>
<dbReference type="InterPro" id="IPR057480">
    <property type="entry name" value="MAP1A/B/S-like_MBL"/>
</dbReference>
<feature type="compositionally biased region" description="Basic and acidic residues" evidence="1">
    <location>
        <begin position="2122"/>
        <end position="2137"/>
    </location>
</feature>
<dbReference type="GO" id="GO:0031114">
    <property type="term" value="P:regulation of microtubule depolymerization"/>
    <property type="evidence" value="ECO:0007669"/>
    <property type="project" value="TreeGrafter"/>
</dbReference>
<feature type="region of interest" description="Disordered" evidence="1">
    <location>
        <begin position="1537"/>
        <end position="1603"/>
    </location>
</feature>
<feature type="region of interest" description="Disordered" evidence="1">
    <location>
        <begin position="1243"/>
        <end position="1263"/>
    </location>
</feature>
<dbReference type="GO" id="GO:0000226">
    <property type="term" value="P:microtubule cytoskeleton organization"/>
    <property type="evidence" value="ECO:0007669"/>
    <property type="project" value="InterPro"/>
</dbReference>
<proteinExistence type="predicted"/>
<dbReference type="PANTHER" id="PTHR13843:SF6">
    <property type="entry name" value="MICROTUBULE-ASSOCIATED PROTEIN 1A"/>
    <property type="match status" value="1"/>
</dbReference>
<feature type="region of interest" description="Disordered" evidence="1">
    <location>
        <begin position="1452"/>
        <end position="1472"/>
    </location>
</feature>
<dbReference type="GeneTree" id="ENSGT00940000158701"/>
<dbReference type="Pfam" id="PF25281">
    <property type="entry name" value="MBL_MAP1B"/>
    <property type="match status" value="1"/>
</dbReference>
<feature type="compositionally biased region" description="Basic and acidic residues" evidence="1">
    <location>
        <begin position="2159"/>
        <end position="2178"/>
    </location>
</feature>
<feature type="compositionally biased region" description="Acidic residues" evidence="1">
    <location>
        <begin position="1245"/>
        <end position="1257"/>
    </location>
</feature>
<feature type="compositionally biased region" description="Low complexity" evidence="1">
    <location>
        <begin position="1997"/>
        <end position="2011"/>
    </location>
</feature>
<feature type="region of interest" description="Disordered" evidence="1">
    <location>
        <begin position="1797"/>
        <end position="1819"/>
    </location>
</feature>
<feature type="compositionally biased region" description="Basic and acidic residues" evidence="1">
    <location>
        <begin position="903"/>
        <end position="925"/>
    </location>
</feature>
<feature type="region of interest" description="Disordered" evidence="1">
    <location>
        <begin position="2345"/>
        <end position="2381"/>
    </location>
</feature>
<dbReference type="GO" id="GO:0003779">
    <property type="term" value="F:actin binding"/>
    <property type="evidence" value="ECO:0007669"/>
    <property type="project" value="TreeGrafter"/>
</dbReference>
<feature type="compositionally biased region" description="Pro residues" evidence="1">
    <location>
        <begin position="2874"/>
        <end position="2886"/>
    </location>
</feature>
<dbReference type="InterPro" id="IPR036866">
    <property type="entry name" value="RibonucZ/Hydroxyglut_hydro"/>
</dbReference>
<feature type="compositionally biased region" description="Polar residues" evidence="1">
    <location>
        <begin position="2767"/>
        <end position="2776"/>
    </location>
</feature>
<feature type="compositionally biased region" description="Basic and acidic residues" evidence="1">
    <location>
        <begin position="2024"/>
        <end position="2050"/>
    </location>
</feature>
<feature type="domain" description="Microtubule-associated protein 1A/B/S-like MBL-like" evidence="3">
    <location>
        <begin position="241"/>
        <end position="523"/>
    </location>
</feature>
<feature type="compositionally biased region" description="Acidic residues" evidence="1">
    <location>
        <begin position="2778"/>
        <end position="2795"/>
    </location>
</feature>
<sequence length="3078" mass="341741">MEIATRDAIAVAVQGAISGDLEPEERSGVVQHLGQHLNEGPPFCQRSYYMLIVIGEIATEHQLRAVREHIEQGIRSWDVDLTSCDLNQQLQLFVSRHSAQFSAEVRGQRTLQHKSDVLETVVLVNPIHSLIGDQAAHKLLVLSGQSSEQGGDLLLQSGPFTFRNFADIFADPEVGGLLRKASPEHRARLTVFCQGEVGWSSLRQQHFRESLDYRLNPDPVLPKMDGVTEFTEYVSETVDVPSPFDLLEPPTSGGFLKLSKPCCYIFPGGRGDSALFAVNGFNILVDGGSERRSCFWKLVRHLDRIDSILITHIGADNLPGVNGLLQRKIAEQDEEQSQGSTTYSDWMKNLISPELGVVFFNVPDKLRMPESTLKVKRSIEEASLTLQYLSKLGIKPEPLFRVVSNTIEPITLFHKMGVGRLDMYVLNPVKDSKEMQFLMQKWAGNSKAKTGIVLPSGKEGEISVPYLTSVTALVVWLPASPTEKIVRVLFPGNAPQNKILEGLERLKHLEFLRYPVATQKDISSGSPPPLMKQTKMKQRTDSKESLKSASKIQAAVKLEKKDTDGQEEVSIAETKSDSVKENKIEKKVDKKIKESDKPVKPLKAKSETMDSIKQEKKKLSKEKSIKKNIKEKASKMDEKKDKEKKELKKEKREIKKDDVAKRDEKKEAKLKEDKKKEATKPELRKITKPDLKPFTPEVRKTLHKAKVHVKPKTDKNKIKDAKEHVAEQIPTSVPETKDIQPKPEEQVTVDEKSRVSTPEDLTKDFEELKKDEVSSLEAEPAKDALLVSELSAGDTAIASPLPEEEAEKKIDSEALTDAKLPVLESPDEGIMTTDAETESPREEKKLTQEKAESVEKAGDKYEDEGAAMGEEDEEEDEKVEKTVEKKTVEEEEDMGMGEEEDEGKWKEEKETEAVDRKHEEEEMEKCEKYAIKTEIKEQLAKIEPEEDEEEDGDVIEKAELEEAEDVHITGEEELKVKSEESQKEKLEKKWDTVTPKETSQDKGEKDVDAYVSDVGPPTTAVTATGQGATAAEHVSYIQDETIPGYSETEQTISDEEIHEETEDRIPHLRYEVGAYDISVPDETGSFDTIHGMREMKGAAIHDVSDLTAKGFIEGQDPALAVFSTNVIAAPLAEEEHISSATSITECDKLSSFATSVAEDQSIASVTAAQTEETGKSSLLLDTVNSIPSSTRTEATQGKEYVHSAGTISPTSSLEEDKYFKSPPSEEYQLHLLEVEAGIKTVQVHDEEEEEEEEDEDQTPNVDIPLGKLQESYGLFQDKDFEKLPLSVSVATSETAGDMELVYPPVMDEKKDSVTKEDILFGVTKKSPSPPPSFSSALAMESSAESEERSFSPDDITVKMTSQSGPTSAGHTPFHQSPVEENNETSEIQQPALKAEDIKDIAELQFSKGDKFEAFAIPDADKFPFLEKDTQGIITSAQKKDEIFPDKGQFLQEEAKPTSFEGDCPIETSLTKKENEKDFQTLNISLEKVVYDDSEEEEDRKSDFRASHKKYVEEKESRFLDDDDTCEDDLLSTEKVKEEVKRHEQEQSFETTYLQTTQRMGVKAPEASYLHQEIKSDVQDSDEEDDEGDAVCMGGAGSRPLSVEPIKLDYTSQDLQSGIGETINQSKESYASTLSSVVLPKEEVEMLPQTVAKDQGRHLHAVSPEPEEEGSSPMKMSSTTISSADTTTTTSGSAMKTEPTSYPTTIENTSMCSILSSTDSQGSAEESSQPEILMPSVITKKDEDYYSNEMRGLASKEEEKPGKEAKWEMEKEQEPAFPGVVSPSSYFLLEKDVVEKSFSDKEDAEEKEKHVTSKYSPEEKEIPIDDKWDVTETLQRSEKLEDVATDDNKAAMHSSVGERFEDEAAFSTEEHHKEEAVSFSRVDYHAETLTETEKSVHFSLGVFPDHEDREKGQQEEHRREVRQDTPFVSGKTFTYTEIYENKSALEKEPYSCLSSYEPDYYLDNLNMETNIEKTEEKSTHSSLPVTTEVKAKEEEKYSLSTFTEESSSLTWSQSKQEGPISTVTTHDDVPEKKTIVEEVKEKDSAEKEKGKLSMAEEQDSSSSHLVDKKDLSPQAKSESKDTQLGAFHPESPESPEPHIDDNIMASEYSVKTSTVASKSMMYYEKDEVSEKDSMRLKMEDEDDDDDDDDDEQDQLGVEKGVSDSDVEKGAKEESEKEFRSTFVDAVSSKVQLTGILKEDEKVKENIPSTSVKPSTPEPFETPVSSSIQKTGAEDVLKKTMSDTTSSLSGYYTEIGTTESKEFSYEFEHPDPKDSKDSTITSQLLRKEQDHETLDHLHFSVSKPREDKYGFGEKDEVEKQTTPDILSKTSGDSASLAFTYATTSATAYSSSSSYSHPSSASASLSASRQSGEELETPATTSETLFKPDVDSACFEYSSFKEEQSLVMDSPFSSSGGLIKDEYLEVSDKLTPATTTAESASSLTRFSPLSPFEEVKPFPPLSSVPCEEAKDHQALKSTTTDKGQHAESFVKPVSTDVSKSPECPRVPDPCSQLPPKEPTPRSLFDVSPLQRADSVEKHQRDETEVSEEENYECEMEQSTLPCRIECQRVSSTIPAEEKKTTQPMFEQQVTTQPSITSTLPDVLTSYTSPSQQTSQSASANGPLEVSASSSEVPVEGTASQWTEKPGQQSTEQKEDKPIGHAEKKDEKEKQSSGEVEQQIGKCPEAFPPQYQEDDDKEEEKLERPARPLSLASADQSFHSSFQPDAFGKAGDDSNLPSDVGMEATSSHTSSASAGYSSYEYKHNKGEISPSFINPSPHQLSTDEEEEDEGSDQSQEGDDNQPSVKRRSPGEETPPTSVSESLPTQSDSDVPPETEECPSITAEGNLDSDEDAEYLPVDKSTIAGGSSHHVSSSRSHDPPPAPMKDPFPHPPHPDVCMVDPEVLGKKSPIPVKQASKGPSPRASLKKEAEKTSKLSRMSDGQGSREEKDEVSKSSSSSQKSSSVVPPGPPIYVDLAYIPNHCSAKNVDQEFFKRVRAAYYVVSGNDTANGEPSRGVLDALLDGKAQWGSNLQVTLIPTHDTEVTREWYQQTHEKQQELNVMVLASSSTVVMQDESFPACKIEF</sequence>
<feature type="region of interest" description="Disordered" evidence="1">
    <location>
        <begin position="2457"/>
        <end position="2554"/>
    </location>
</feature>
<feature type="region of interest" description="Disordered" evidence="1">
    <location>
        <begin position="520"/>
        <end position="782"/>
    </location>
</feature>
<feature type="compositionally biased region" description="Basic and acidic residues" evidence="1">
    <location>
        <begin position="958"/>
        <end position="991"/>
    </location>
</feature>
<accession>A0A3B3T4W2</accession>
<feature type="compositionally biased region" description="Basic and acidic residues" evidence="1">
    <location>
        <begin position="711"/>
        <end position="726"/>
    </location>
</feature>
<feature type="region of interest" description="Disordered" evidence="1">
    <location>
        <begin position="958"/>
        <end position="1009"/>
    </location>
</feature>
<feature type="compositionally biased region" description="Polar residues" evidence="1">
    <location>
        <begin position="2709"/>
        <end position="2719"/>
    </location>
</feature>
<feature type="compositionally biased region" description="Basic and acidic residues" evidence="1">
    <location>
        <begin position="574"/>
        <end position="614"/>
    </location>
</feature>
<feature type="compositionally biased region" description="Polar residues" evidence="1">
    <location>
        <begin position="1358"/>
        <end position="1369"/>
    </location>
</feature>
<feature type="compositionally biased region" description="Low complexity" evidence="1">
    <location>
        <begin position="2739"/>
        <end position="2755"/>
    </location>
</feature>
<feature type="compositionally biased region" description="Basic and acidic residues" evidence="1">
    <location>
        <begin position="2648"/>
        <end position="2668"/>
    </location>
</feature>
<feature type="compositionally biased region" description="Basic and acidic residues" evidence="1">
    <location>
        <begin position="1903"/>
        <end position="1922"/>
    </location>
</feature>
<name>A0A3B3T4W2_9TELE</name>
<dbReference type="GO" id="GO:0045202">
    <property type="term" value="C:synapse"/>
    <property type="evidence" value="ECO:0007669"/>
    <property type="project" value="TreeGrafter"/>
</dbReference>
<evidence type="ECO:0000313" key="4">
    <source>
        <dbReference type="Ensembl" id="ENSPKIP00000037884.1"/>
    </source>
</evidence>
<feature type="region of interest" description="Disordered" evidence="1">
    <location>
        <begin position="796"/>
        <end position="925"/>
    </location>
</feature>
<evidence type="ECO:0000259" key="3">
    <source>
        <dbReference type="Pfam" id="PF25281"/>
    </source>
</evidence>
<evidence type="ECO:0000259" key="2">
    <source>
        <dbReference type="Pfam" id="PF23415"/>
    </source>
</evidence>
<feature type="region of interest" description="Disordered" evidence="1">
    <location>
        <begin position="2571"/>
        <end position="2962"/>
    </location>
</feature>
<feature type="region of interest" description="Disordered" evidence="1">
    <location>
        <begin position="2285"/>
        <end position="2328"/>
    </location>
</feature>
<dbReference type="Ensembl" id="ENSPKIT00000018867.1">
    <property type="protein sequence ID" value="ENSPKIP00000037884.1"/>
    <property type="gene ID" value="ENSPKIG00000015873.1"/>
</dbReference>
<feature type="compositionally biased region" description="Acidic residues" evidence="1">
    <location>
        <begin position="889"/>
        <end position="902"/>
    </location>
</feature>
<evidence type="ECO:0000256" key="1">
    <source>
        <dbReference type="SAM" id="MobiDB-lite"/>
    </source>
</evidence>
<feature type="compositionally biased region" description="Basic and acidic residues" evidence="1">
    <location>
        <begin position="2064"/>
        <end position="2080"/>
    </location>
</feature>
<feature type="compositionally biased region" description="Acidic residues" evidence="1">
    <location>
        <begin position="2138"/>
        <end position="2152"/>
    </location>
</feature>
<feature type="compositionally biased region" description="Basic and acidic residues" evidence="1">
    <location>
        <begin position="621"/>
        <end position="691"/>
    </location>
</feature>
<dbReference type="GO" id="GO:0030425">
    <property type="term" value="C:dendrite"/>
    <property type="evidence" value="ECO:0007669"/>
    <property type="project" value="TreeGrafter"/>
</dbReference>
<feature type="compositionally biased region" description="Low complexity" evidence="1">
    <location>
        <begin position="1670"/>
        <end position="1692"/>
    </location>
</feature>
<dbReference type="InterPro" id="IPR056617">
    <property type="entry name" value="MAP1B/S_N"/>
</dbReference>
<feature type="compositionally biased region" description="Basic and acidic residues" evidence="1">
    <location>
        <begin position="998"/>
        <end position="1008"/>
    </location>
</feature>
<feature type="compositionally biased region" description="Basic and acidic residues" evidence="1">
    <location>
        <begin position="2285"/>
        <end position="2319"/>
    </location>
</feature>
<feature type="compositionally biased region" description="Low complexity" evidence="1">
    <location>
        <begin position="2948"/>
        <end position="2960"/>
    </location>
</feature>
<feature type="compositionally biased region" description="Polar residues" evidence="1">
    <location>
        <begin position="1547"/>
        <end position="1558"/>
    </location>
</feature>
<dbReference type="GO" id="GO:0007409">
    <property type="term" value="P:axonogenesis"/>
    <property type="evidence" value="ECO:0007669"/>
    <property type="project" value="TreeGrafter"/>
</dbReference>
<dbReference type="GO" id="GO:0005874">
    <property type="term" value="C:microtubule"/>
    <property type="evidence" value="ECO:0007669"/>
    <property type="project" value="InterPro"/>
</dbReference>
<feature type="compositionally biased region" description="Polar residues" evidence="1">
    <location>
        <begin position="2634"/>
        <end position="2647"/>
    </location>
</feature>
<dbReference type="GO" id="GO:0016358">
    <property type="term" value="P:dendrite development"/>
    <property type="evidence" value="ECO:0007669"/>
    <property type="project" value="TreeGrafter"/>
</dbReference>
<feature type="compositionally biased region" description="Basic and acidic residues" evidence="1">
    <location>
        <begin position="2530"/>
        <end position="2540"/>
    </location>
</feature>
<evidence type="ECO:0000313" key="5">
    <source>
        <dbReference type="Proteomes" id="UP000261540"/>
    </source>
</evidence>
<dbReference type="STRING" id="1676925.ENSPKIP00000037884"/>
<feature type="compositionally biased region" description="Polar residues" evidence="1">
    <location>
        <begin position="2012"/>
        <end position="2023"/>
    </location>
</feature>
<feature type="region of interest" description="Disordered" evidence="1">
    <location>
        <begin position="1322"/>
        <end position="1393"/>
    </location>
</feature>
<reference evidence="4" key="1">
    <citation type="submission" date="2025-08" db="UniProtKB">
        <authorList>
            <consortium name="Ensembl"/>
        </authorList>
    </citation>
    <scope>IDENTIFICATION</scope>
</reference>
<feature type="region of interest" description="Disordered" evidence="1">
    <location>
        <begin position="1189"/>
        <end position="1218"/>
    </location>
</feature>
<feature type="compositionally biased region" description="Basic residues" evidence="1">
    <location>
        <begin position="701"/>
        <end position="710"/>
    </location>
</feature>
<feature type="compositionally biased region" description="Basic and acidic residues" evidence="1">
    <location>
        <begin position="878"/>
        <end position="888"/>
    </location>
</feature>
<dbReference type="Pfam" id="PF23415">
    <property type="entry name" value="MAPB1_N"/>
    <property type="match status" value="1"/>
</dbReference>
<feature type="compositionally biased region" description="Basic and acidic residues" evidence="1">
    <location>
        <begin position="2230"/>
        <end position="2239"/>
    </location>
</feature>
<reference evidence="4" key="2">
    <citation type="submission" date="2025-09" db="UniProtKB">
        <authorList>
            <consortium name="Ensembl"/>
        </authorList>
    </citation>
    <scope>IDENTIFICATION</scope>
</reference>
<protein>
    <submittedName>
        <fullName evidence="4">Microtubule associated protein 1A</fullName>
    </submittedName>
</protein>
<organism evidence="4 5">
    <name type="scientific">Paramormyrops kingsleyae</name>
    <dbReference type="NCBI Taxonomy" id="1676925"/>
    <lineage>
        <taxon>Eukaryota</taxon>
        <taxon>Metazoa</taxon>
        <taxon>Chordata</taxon>
        <taxon>Craniata</taxon>
        <taxon>Vertebrata</taxon>
        <taxon>Euteleostomi</taxon>
        <taxon>Actinopterygii</taxon>
        <taxon>Neopterygii</taxon>
        <taxon>Teleostei</taxon>
        <taxon>Osteoglossocephala</taxon>
        <taxon>Osteoglossomorpha</taxon>
        <taxon>Osteoglossiformes</taxon>
        <taxon>Mormyridae</taxon>
        <taxon>Paramormyrops</taxon>
    </lineage>
</organism>
<feature type="compositionally biased region" description="Polar residues" evidence="1">
    <location>
        <begin position="2578"/>
        <end position="2596"/>
    </location>
</feature>
<dbReference type="GO" id="GO:0043025">
    <property type="term" value="C:neuronal cell body"/>
    <property type="evidence" value="ECO:0007669"/>
    <property type="project" value="TreeGrafter"/>
</dbReference>
<feature type="domain" description="Microtubule-associated protein 1B/S N-terminal" evidence="2">
    <location>
        <begin position="50"/>
        <end position="236"/>
    </location>
</feature>
<dbReference type="PANTHER" id="PTHR13843">
    <property type="entry name" value="MICROTUBULE-ASSOCIATED PROTEIN"/>
    <property type="match status" value="1"/>
</dbReference>
<feature type="compositionally biased region" description="Polar residues" evidence="1">
    <location>
        <begin position="1697"/>
        <end position="1729"/>
    </location>
</feature>
<feature type="compositionally biased region" description="Basic and acidic residues" evidence="1">
    <location>
        <begin position="1753"/>
        <end position="1773"/>
    </location>
</feature>
<feature type="region of interest" description="Disordered" evidence="1">
    <location>
        <begin position="1971"/>
        <end position="2180"/>
    </location>
</feature>
<dbReference type="Proteomes" id="UP000261540">
    <property type="component" value="Unplaced"/>
</dbReference>
<dbReference type="GO" id="GO:0005875">
    <property type="term" value="C:microtubule associated complex"/>
    <property type="evidence" value="ECO:0007669"/>
    <property type="project" value="TreeGrafter"/>
</dbReference>
<feature type="compositionally biased region" description="Basic and acidic residues" evidence="1">
    <location>
        <begin position="2938"/>
        <end position="2947"/>
    </location>
</feature>
<feature type="compositionally biased region" description="Low complexity" evidence="1">
    <location>
        <begin position="1333"/>
        <end position="1342"/>
    </location>
</feature>
<feature type="compositionally biased region" description="Basic and acidic residues" evidence="1">
    <location>
        <begin position="838"/>
        <end position="860"/>
    </location>
</feature>
<keyword evidence="5" id="KW-1185">Reference proteome</keyword>
<dbReference type="InterPro" id="IPR026074">
    <property type="entry name" value="MAP1"/>
</dbReference>
<dbReference type="SUPFAM" id="SSF56281">
    <property type="entry name" value="Metallo-hydrolase/oxidoreductase"/>
    <property type="match status" value="1"/>
</dbReference>
<feature type="compositionally biased region" description="Low complexity" evidence="1">
    <location>
        <begin position="2345"/>
        <end position="2365"/>
    </location>
</feature>
<feature type="compositionally biased region" description="Acidic residues" evidence="1">
    <location>
        <begin position="861"/>
        <end position="877"/>
    </location>
</feature>
<feature type="compositionally biased region" description="Basic and acidic residues" evidence="1">
    <location>
        <begin position="760"/>
        <end position="773"/>
    </location>
</feature>
<dbReference type="GO" id="GO:0008017">
    <property type="term" value="F:microtubule binding"/>
    <property type="evidence" value="ECO:0007669"/>
    <property type="project" value="InterPro"/>
</dbReference>
<feature type="region of interest" description="Disordered" evidence="1">
    <location>
        <begin position="1750"/>
        <end position="1780"/>
    </location>
</feature>
<feature type="compositionally biased region" description="Low complexity" evidence="1">
    <location>
        <begin position="2601"/>
        <end position="2632"/>
    </location>
</feature>